<dbReference type="EMBL" id="BMYR01000005">
    <property type="protein sequence ID" value="GGW59696.1"/>
    <property type="molecule type" value="Genomic_DNA"/>
</dbReference>
<dbReference type="Proteomes" id="UP000634667">
    <property type="component" value="Unassembled WGS sequence"/>
</dbReference>
<name>A0ABQ2WN51_9ALTE</name>
<proteinExistence type="predicted"/>
<keyword evidence="2" id="KW-1185">Reference proteome</keyword>
<sequence>MVLRLAFLYNKLSFKNSCHYEYSTDIRQSPLNGCHASLIKTTNLARNGRDVNVNEFQFSGHVFYQSVGDATISGHQFYFSRYLYPN</sequence>
<evidence type="ECO:0000313" key="2">
    <source>
        <dbReference type="Proteomes" id="UP000634667"/>
    </source>
</evidence>
<evidence type="ECO:0000313" key="1">
    <source>
        <dbReference type="EMBL" id="GGW59696.1"/>
    </source>
</evidence>
<reference evidence="2" key="1">
    <citation type="journal article" date="2019" name="Int. J. Syst. Evol. Microbiol.">
        <title>The Global Catalogue of Microorganisms (GCM) 10K type strain sequencing project: providing services to taxonomists for standard genome sequencing and annotation.</title>
        <authorList>
            <consortium name="The Broad Institute Genomics Platform"/>
            <consortium name="The Broad Institute Genome Sequencing Center for Infectious Disease"/>
            <person name="Wu L."/>
            <person name="Ma J."/>
        </authorList>
    </citation>
    <scope>NUCLEOTIDE SEQUENCE [LARGE SCALE GENOMIC DNA]</scope>
    <source>
        <strain evidence="2">KCTC 23723</strain>
    </source>
</reference>
<accession>A0ABQ2WN51</accession>
<comment type="caution">
    <text evidence="1">The sequence shown here is derived from an EMBL/GenBank/DDBJ whole genome shotgun (WGS) entry which is preliminary data.</text>
</comment>
<protein>
    <submittedName>
        <fullName evidence="1">Uncharacterized protein</fullName>
    </submittedName>
</protein>
<organism evidence="1 2">
    <name type="scientific">Alishewanella tabrizica</name>
    <dbReference type="NCBI Taxonomy" id="671278"/>
    <lineage>
        <taxon>Bacteria</taxon>
        <taxon>Pseudomonadati</taxon>
        <taxon>Pseudomonadota</taxon>
        <taxon>Gammaproteobacteria</taxon>
        <taxon>Alteromonadales</taxon>
        <taxon>Alteromonadaceae</taxon>
        <taxon>Alishewanella</taxon>
    </lineage>
</organism>
<gene>
    <name evidence="1" type="ORF">GCM10008111_14770</name>
</gene>